<evidence type="ECO:0000313" key="6">
    <source>
        <dbReference type="EMBL" id="DAD73059.1"/>
    </source>
</evidence>
<keyword evidence="3" id="KW-1161">Viral attachment to host cell</keyword>
<dbReference type="GO" id="GO:0044423">
    <property type="term" value="C:virion component"/>
    <property type="evidence" value="ECO:0007669"/>
    <property type="project" value="UniProtKB-KW"/>
</dbReference>
<sequence>MAAGIKFESTPPIEREVCDEKSLYRLTDGGMDLDMSNLPNKGWLPELTPIYRDKVERKAVVCIRVKVVEKATTGATTIKIDKCPFADFINVGTLLSDGENVITVKSVDTSNEDYDTITTTEATKADLEVGKVLPEAKSESDAKAKNIANFASFGWRNLAKENTVALVGRAYSIIEDNLYIPFTEEDKAALTGRFMFI</sequence>
<proteinExistence type="predicted"/>
<evidence type="ECO:0000256" key="4">
    <source>
        <dbReference type="ARBA" id="ARBA00022844"/>
    </source>
</evidence>
<evidence type="ECO:0000256" key="1">
    <source>
        <dbReference type="ARBA" id="ARBA00004328"/>
    </source>
</evidence>
<protein>
    <submittedName>
        <fullName evidence="6">Head fiber protein</fullName>
    </submittedName>
</protein>
<comment type="subcellular location">
    <subcellularLocation>
        <location evidence="1">Virion</location>
    </subcellularLocation>
</comment>
<evidence type="ECO:0000256" key="2">
    <source>
        <dbReference type="ARBA" id="ARBA00022581"/>
    </source>
</evidence>
<evidence type="ECO:0000256" key="3">
    <source>
        <dbReference type="ARBA" id="ARBA00022804"/>
    </source>
</evidence>
<keyword evidence="4" id="KW-0946">Virion</keyword>
<dbReference type="GO" id="GO:0019062">
    <property type="term" value="P:virion attachment to host cell"/>
    <property type="evidence" value="ECO:0007669"/>
    <property type="project" value="UniProtKB-KW"/>
</dbReference>
<accession>A0A8S5LT72</accession>
<reference evidence="6" key="1">
    <citation type="journal article" date="2021" name="Proc. Natl. Acad. Sci. U.S.A.">
        <title>A Catalog of Tens of Thousands of Viruses from Human Metagenomes Reveals Hidden Associations with Chronic Diseases.</title>
        <authorList>
            <person name="Tisza M.J."/>
            <person name="Buck C.B."/>
        </authorList>
    </citation>
    <scope>NUCLEOTIDE SEQUENCE</scope>
    <source>
        <strain evidence="6">Ct6bW13</strain>
    </source>
</reference>
<dbReference type="InterPro" id="IPR022741">
    <property type="entry name" value="Phage_B103_Gp8"/>
</dbReference>
<evidence type="ECO:0000256" key="5">
    <source>
        <dbReference type="ARBA" id="ARBA00023296"/>
    </source>
</evidence>
<name>A0A8S5LT72_9CAUD</name>
<dbReference type="Pfam" id="PF11133">
    <property type="entry name" value="Phage_head_fibr"/>
    <property type="match status" value="1"/>
</dbReference>
<dbReference type="GO" id="GO:0046718">
    <property type="term" value="P:symbiont entry into host cell"/>
    <property type="evidence" value="ECO:0007669"/>
    <property type="project" value="UniProtKB-KW"/>
</dbReference>
<dbReference type="EMBL" id="BK014729">
    <property type="protein sequence ID" value="DAD73059.1"/>
    <property type="molecule type" value="Genomic_DNA"/>
</dbReference>
<organism evidence="6">
    <name type="scientific">Siphoviridae sp. ct6bW13</name>
    <dbReference type="NCBI Taxonomy" id="2826297"/>
    <lineage>
        <taxon>Viruses</taxon>
        <taxon>Duplodnaviria</taxon>
        <taxon>Heunggongvirae</taxon>
        <taxon>Uroviricota</taxon>
        <taxon>Caudoviricetes</taxon>
    </lineage>
</organism>
<keyword evidence="2" id="KW-0945">Host-virus interaction</keyword>
<keyword evidence="5" id="KW-1160">Virus entry into host cell</keyword>